<dbReference type="Proteomes" id="UP000203157">
    <property type="component" value="Segment"/>
</dbReference>
<accession>A0A127KLY1</accession>
<proteinExistence type="predicted"/>
<dbReference type="RefSeq" id="YP_009301587.1">
    <property type="nucleotide sequence ID" value="NC_031235.1"/>
</dbReference>
<name>A0A127KLY1_9CAUD</name>
<keyword evidence="2" id="KW-1185">Reference proteome</keyword>
<evidence type="ECO:0000313" key="1">
    <source>
        <dbReference type="EMBL" id="AMO43094.1"/>
    </source>
</evidence>
<sequence>MDFITYVLAELNEQMDDESVDMDDINYEMEIDYTTQE</sequence>
<reference evidence="1 2" key="1">
    <citation type="submission" date="2016-01" db="EMBL/GenBank/DDBJ databases">
        <title>The genomic content and context of auxiliary metabolic genes in marine cyanophages.</title>
        <authorList>
            <person name="Marston M.F."/>
            <person name="Martiny J.B.H."/>
            <person name="Crummett L.T."/>
        </authorList>
    </citation>
    <scope>NUCLEOTIDE SEQUENCE [LARGE SCALE GENOMIC DNA]</scope>
    <source>
        <strain evidence="1">RW_108_0702</strain>
    </source>
</reference>
<gene>
    <name evidence="1" type="ORF">R1080702_085</name>
</gene>
<protein>
    <submittedName>
        <fullName evidence="1">Uncharacterized protein</fullName>
    </submittedName>
</protein>
<dbReference type="EMBL" id="KU594606">
    <property type="protein sequence ID" value="AMO43094.1"/>
    <property type="molecule type" value="Genomic_DNA"/>
</dbReference>
<evidence type="ECO:0000313" key="2">
    <source>
        <dbReference type="Proteomes" id="UP000203157"/>
    </source>
</evidence>
<dbReference type="KEGG" id="vg:29122587"/>
<dbReference type="GeneID" id="29122587"/>
<organism evidence="1 2">
    <name type="scientific">Cyanophage S-RIM32</name>
    <dbReference type="NCBI Taxonomy" id="1278479"/>
    <lineage>
        <taxon>Viruses</taxon>
        <taxon>Duplodnaviria</taxon>
        <taxon>Heunggongvirae</taxon>
        <taxon>Uroviricota</taxon>
        <taxon>Caudoviricetes</taxon>
        <taxon>Pantevenvirales</taxon>
        <taxon>Kyanoviridae</taxon>
        <taxon>Bristolvirus</taxon>
        <taxon>Bristolvirus rhodeisland</taxon>
    </lineage>
</organism>